<dbReference type="InterPro" id="IPR051795">
    <property type="entry name" value="Glycosyl_Hydrlase_43"/>
</dbReference>
<dbReference type="EMBL" id="CP058909">
    <property type="protein sequence ID" value="QLH81876.1"/>
    <property type="molecule type" value="Genomic_DNA"/>
</dbReference>
<feature type="compositionally biased region" description="Basic and acidic residues" evidence="4">
    <location>
        <begin position="307"/>
        <end position="316"/>
    </location>
</feature>
<dbReference type="KEGG" id="hpel:HZS54_09680"/>
<keyword evidence="2 6" id="KW-0378">Hydrolase</keyword>
<dbReference type="InterPro" id="IPR013320">
    <property type="entry name" value="ConA-like_dom_sf"/>
</dbReference>
<dbReference type="GO" id="GO:0004553">
    <property type="term" value="F:hydrolase activity, hydrolyzing O-glycosyl compounds"/>
    <property type="evidence" value="ECO:0007669"/>
    <property type="project" value="InterPro"/>
</dbReference>
<sequence>MPTNPVLPGFHPDPSVCRVDDAFYLTTSSFEYVPGLPIYRSENLVDWEPIGHALTRESQLDTRDARASGGIFAPTLREHEGTFYLTSTNTNGGGHFVVTADDPAGEWSDPVSVDAPGIDPDLFFEGDTAYFTYFTTDTDRGIEQAEIDLETGELGDRYTVWTGHEDPHAEAPHVYERDGSYYLVAAEGGTHTGHSVMVGRGDDPTGPFEPHPENPILTHRDDFYRDVHAAGHADFVTDADGNWWLVCLGIRPRGGFPGWHHLGRETFLAPVSWADGWPVVAGEEIPTEIDGAALPGDTAPANADPSPVEHTDTDFSGGRSHEWLYRRTPDRDRYAFTDDGLVLRGGPETLDEPGTTLLCRRQTNFDCRIRADLAFDPDPGEEAGLALVMDEQHHYEVGVVGGGTEGGAKGEPTAVVRLTIGDATDVLAREPVDERVTLGVDAAAESYEFRVDGEVVADARPKYLATEVAGGFTGVVVGPYAVADGEPAEATPARVERFVYEPVDR</sequence>
<keyword evidence="7" id="KW-1185">Reference proteome</keyword>
<dbReference type="InterPro" id="IPR041542">
    <property type="entry name" value="GH43_C2"/>
</dbReference>
<dbReference type="Gene3D" id="2.115.10.20">
    <property type="entry name" value="Glycosyl hydrolase domain, family 43"/>
    <property type="match status" value="1"/>
</dbReference>
<evidence type="ECO:0000256" key="1">
    <source>
        <dbReference type="ARBA" id="ARBA00009865"/>
    </source>
</evidence>
<dbReference type="PANTHER" id="PTHR42812">
    <property type="entry name" value="BETA-XYLOSIDASE"/>
    <property type="match status" value="1"/>
</dbReference>
<gene>
    <name evidence="6" type="ORF">HZS54_09680</name>
</gene>
<name>A0A7D5TGQ3_9EURY</name>
<feature type="region of interest" description="Disordered" evidence="4">
    <location>
        <begin position="296"/>
        <end position="316"/>
    </location>
</feature>
<proteinExistence type="inferred from homology"/>
<evidence type="ECO:0000256" key="4">
    <source>
        <dbReference type="SAM" id="MobiDB-lite"/>
    </source>
</evidence>
<protein>
    <submittedName>
        <fullName evidence="6">Glycoside hydrolase family 43 protein</fullName>
    </submittedName>
</protein>
<dbReference type="PANTHER" id="PTHR42812:SF12">
    <property type="entry name" value="BETA-XYLOSIDASE-RELATED"/>
    <property type="match status" value="1"/>
</dbReference>
<keyword evidence="3" id="KW-0326">Glycosidase</keyword>
<feature type="domain" description="Beta-xylosidase C-terminal Concanavalin A-like" evidence="5">
    <location>
        <begin position="320"/>
        <end position="501"/>
    </location>
</feature>
<dbReference type="Proteomes" id="UP000509346">
    <property type="component" value="Chromosome"/>
</dbReference>
<evidence type="ECO:0000313" key="6">
    <source>
        <dbReference type="EMBL" id="QLH81876.1"/>
    </source>
</evidence>
<dbReference type="CDD" id="cd18617">
    <property type="entry name" value="GH43_XynB-like"/>
    <property type="match status" value="1"/>
</dbReference>
<dbReference type="SUPFAM" id="SSF49899">
    <property type="entry name" value="Concanavalin A-like lectins/glucanases"/>
    <property type="match status" value="1"/>
</dbReference>
<dbReference type="SUPFAM" id="SSF75005">
    <property type="entry name" value="Arabinanase/levansucrase/invertase"/>
    <property type="match status" value="1"/>
</dbReference>
<evidence type="ECO:0000256" key="2">
    <source>
        <dbReference type="ARBA" id="ARBA00022801"/>
    </source>
</evidence>
<accession>A0A7D5TGQ3</accession>
<evidence type="ECO:0000313" key="7">
    <source>
        <dbReference type="Proteomes" id="UP000509346"/>
    </source>
</evidence>
<dbReference type="InterPro" id="IPR006710">
    <property type="entry name" value="Glyco_hydro_43"/>
</dbReference>
<dbReference type="AlphaFoldDB" id="A0A7D5TGQ3"/>
<organism evidence="6 7">
    <name type="scientific">Halosimplex pelagicum</name>
    <dbReference type="NCBI Taxonomy" id="869886"/>
    <lineage>
        <taxon>Archaea</taxon>
        <taxon>Methanobacteriati</taxon>
        <taxon>Methanobacteriota</taxon>
        <taxon>Stenosarchaea group</taxon>
        <taxon>Halobacteria</taxon>
        <taxon>Halobacteriales</taxon>
        <taxon>Haloarculaceae</taxon>
        <taxon>Halosimplex</taxon>
    </lineage>
</organism>
<reference evidence="6 7" key="1">
    <citation type="submission" date="2020-07" db="EMBL/GenBank/DDBJ databases">
        <title>Halosimplex litoreum sp. nov. and Halosimplex rubrum sp. nov., isolated from different salt environments.</title>
        <authorList>
            <person name="Cui H."/>
        </authorList>
    </citation>
    <scope>NUCLEOTIDE SEQUENCE [LARGE SCALE GENOMIC DNA]</scope>
    <source>
        <strain evidence="6 7">R2</strain>
    </source>
</reference>
<dbReference type="Pfam" id="PF17851">
    <property type="entry name" value="GH43_C2"/>
    <property type="match status" value="1"/>
</dbReference>
<comment type="similarity">
    <text evidence="1">Belongs to the glycosyl hydrolase 43 family.</text>
</comment>
<dbReference type="Gene3D" id="2.60.120.200">
    <property type="match status" value="1"/>
</dbReference>
<dbReference type="OrthoDB" id="284300at2157"/>
<dbReference type="Pfam" id="PF04616">
    <property type="entry name" value="Glyco_hydro_43"/>
    <property type="match status" value="1"/>
</dbReference>
<evidence type="ECO:0000259" key="5">
    <source>
        <dbReference type="Pfam" id="PF17851"/>
    </source>
</evidence>
<dbReference type="InterPro" id="IPR023296">
    <property type="entry name" value="Glyco_hydro_beta-prop_sf"/>
</dbReference>
<dbReference type="RefSeq" id="WP_179922299.1">
    <property type="nucleotide sequence ID" value="NZ_CP058909.1"/>
</dbReference>
<dbReference type="GeneID" id="56082859"/>
<dbReference type="GO" id="GO:0005975">
    <property type="term" value="P:carbohydrate metabolic process"/>
    <property type="evidence" value="ECO:0007669"/>
    <property type="project" value="InterPro"/>
</dbReference>
<evidence type="ECO:0000256" key="3">
    <source>
        <dbReference type="ARBA" id="ARBA00023295"/>
    </source>
</evidence>